<feature type="compositionally biased region" description="Polar residues" evidence="1">
    <location>
        <begin position="9"/>
        <end position="24"/>
    </location>
</feature>
<sequence length="481" mass="52952">MPVDRAATPDSTTPASHSISTAANVSLPGITGDIHLPPPAHYAPLPIDSRPWKGPPAPAPVPPTPPPTGPSPGRYSPTLKAFAFALRPFLTLDEDLHETKQVMLVGSPLQYGNPTSLDDAEYLNEALFSVADPIQPGGTPVFSTRGVSYFEWLRAYVRNVEDTSQANPAEVQKASKEYQAAVHVADLRFNKMLKQFTAVAKADPKVNFLEWTNSAFGDEYRAACDTRDAEAARLKEVQGRELSDVNRVRAMLDSARDHLELKKGNNMPYALRDRPTHPTEVDKTYLPLHYLSGYESASNDWIMGTSPSKTRSFSFSPLFSSSSADGHEQHKTWSQLGLNHVEDEKMDDVPAWMKDVVIEIKYRGMQAFDIRREFWDVSGLKTVLPPTSEDSVLPLRRPTLKTKKLLVAYGVELVVRLPPEVAKALRSESTEGEANISILPEVLGGLSVTWGKDGVLEATVAKQNGYPVLLGVLAEWVNVDE</sequence>
<gene>
    <name evidence="2" type="ORF">B0J15DRAFT_549621</name>
</gene>
<protein>
    <submittedName>
        <fullName evidence="2">Uncharacterized protein</fullName>
    </submittedName>
</protein>
<accession>A0A9P9H8U7</accession>
<proteinExistence type="predicted"/>
<evidence type="ECO:0000256" key="1">
    <source>
        <dbReference type="SAM" id="MobiDB-lite"/>
    </source>
</evidence>
<feature type="region of interest" description="Disordered" evidence="1">
    <location>
        <begin position="1"/>
        <end position="75"/>
    </location>
</feature>
<comment type="caution">
    <text evidence="2">The sequence shown here is derived from an EMBL/GenBank/DDBJ whole genome shotgun (WGS) entry which is preliminary data.</text>
</comment>
<feature type="compositionally biased region" description="Pro residues" evidence="1">
    <location>
        <begin position="53"/>
        <end position="70"/>
    </location>
</feature>
<organism evidence="2 3">
    <name type="scientific">Fusarium solani</name>
    <name type="common">Filamentous fungus</name>
    <dbReference type="NCBI Taxonomy" id="169388"/>
    <lineage>
        <taxon>Eukaryota</taxon>
        <taxon>Fungi</taxon>
        <taxon>Dikarya</taxon>
        <taxon>Ascomycota</taxon>
        <taxon>Pezizomycotina</taxon>
        <taxon>Sordariomycetes</taxon>
        <taxon>Hypocreomycetidae</taxon>
        <taxon>Hypocreales</taxon>
        <taxon>Nectriaceae</taxon>
        <taxon>Fusarium</taxon>
        <taxon>Fusarium solani species complex</taxon>
    </lineage>
</organism>
<dbReference type="AlphaFoldDB" id="A0A9P9H8U7"/>
<reference evidence="2" key="1">
    <citation type="journal article" date="2021" name="Nat. Commun.">
        <title>Genetic determinants of endophytism in the Arabidopsis root mycobiome.</title>
        <authorList>
            <person name="Mesny F."/>
            <person name="Miyauchi S."/>
            <person name="Thiergart T."/>
            <person name="Pickel B."/>
            <person name="Atanasova L."/>
            <person name="Karlsson M."/>
            <person name="Huettel B."/>
            <person name="Barry K.W."/>
            <person name="Haridas S."/>
            <person name="Chen C."/>
            <person name="Bauer D."/>
            <person name="Andreopoulos W."/>
            <person name="Pangilinan J."/>
            <person name="LaButti K."/>
            <person name="Riley R."/>
            <person name="Lipzen A."/>
            <person name="Clum A."/>
            <person name="Drula E."/>
            <person name="Henrissat B."/>
            <person name="Kohler A."/>
            <person name="Grigoriev I.V."/>
            <person name="Martin F.M."/>
            <person name="Hacquard S."/>
        </authorList>
    </citation>
    <scope>NUCLEOTIDE SEQUENCE</scope>
    <source>
        <strain evidence="2">FSSC 5 MPI-SDFR-AT-0091</strain>
    </source>
</reference>
<evidence type="ECO:0000313" key="2">
    <source>
        <dbReference type="EMBL" id="KAH7252876.1"/>
    </source>
</evidence>
<keyword evidence="3" id="KW-1185">Reference proteome</keyword>
<dbReference type="EMBL" id="JAGTJS010000011">
    <property type="protein sequence ID" value="KAH7252876.1"/>
    <property type="molecule type" value="Genomic_DNA"/>
</dbReference>
<dbReference type="OrthoDB" id="5047692at2759"/>
<dbReference type="Proteomes" id="UP000736672">
    <property type="component" value="Unassembled WGS sequence"/>
</dbReference>
<name>A0A9P9H8U7_FUSSL</name>
<evidence type="ECO:0000313" key="3">
    <source>
        <dbReference type="Proteomes" id="UP000736672"/>
    </source>
</evidence>